<evidence type="ECO:0000256" key="2">
    <source>
        <dbReference type="ARBA" id="ARBA00009477"/>
    </source>
</evidence>
<evidence type="ECO:0000256" key="4">
    <source>
        <dbReference type="ARBA" id="ARBA00022475"/>
    </source>
</evidence>
<dbReference type="Gene3D" id="2.40.30.170">
    <property type="match status" value="1"/>
</dbReference>
<keyword evidence="3" id="KW-0813">Transport</keyword>
<sequence length="196" mass="21914">MKKAVSALILAWLNLQRSQILSPVEGYVARRSVQVGQKVAAGSPLMAVISTQQMWLDANFKETQLRKMRIGQPVKVFFDLYGDDVKFDGKVSGIEMGTGSAFSLLPAQNATGNWIKVVQRVPVRIDLDPEQMKKYPLRIGLSANVEVNVAETQGEVLRKPRPNDVLYQTQTLDYDLRPVNELAEKIIQENSNNADE</sequence>
<keyword evidence="4" id="KW-1003">Cell membrane</keyword>
<dbReference type="EMBL" id="UFSW01000002">
    <property type="protein sequence ID" value="SUV40730.1"/>
    <property type="molecule type" value="Genomic_DNA"/>
</dbReference>
<evidence type="ECO:0000313" key="10">
    <source>
        <dbReference type="EMBL" id="SUV40730.1"/>
    </source>
</evidence>
<protein>
    <submittedName>
        <fullName evidence="10">Multidrug efflux system protein EmrA</fullName>
    </submittedName>
</protein>
<dbReference type="Pfam" id="PF25963">
    <property type="entry name" value="Beta-barrel_AAEA"/>
    <property type="match status" value="1"/>
</dbReference>
<dbReference type="InterPro" id="IPR058634">
    <property type="entry name" value="AaeA-lik-b-barrel"/>
</dbReference>
<evidence type="ECO:0000256" key="3">
    <source>
        <dbReference type="ARBA" id="ARBA00022448"/>
    </source>
</evidence>
<evidence type="ECO:0000259" key="9">
    <source>
        <dbReference type="Pfam" id="PF25963"/>
    </source>
</evidence>
<evidence type="ECO:0000256" key="6">
    <source>
        <dbReference type="ARBA" id="ARBA00022692"/>
    </source>
</evidence>
<keyword evidence="6" id="KW-0812">Transmembrane</keyword>
<comment type="subcellular location">
    <subcellularLocation>
        <location evidence="1">Cell inner membrane</location>
        <topology evidence="1">Single-pass membrane protein</topology>
        <orientation evidence="1">Periplasmic side</orientation>
    </subcellularLocation>
</comment>
<evidence type="ECO:0000256" key="1">
    <source>
        <dbReference type="ARBA" id="ARBA00004383"/>
    </source>
</evidence>
<dbReference type="FunFam" id="2.40.30.170:FF:000003">
    <property type="entry name" value="Multidrug resistance protein A"/>
    <property type="match status" value="1"/>
</dbReference>
<dbReference type="Proteomes" id="UP000254620">
    <property type="component" value="Unassembled WGS sequence"/>
</dbReference>
<dbReference type="GO" id="GO:1990961">
    <property type="term" value="P:xenobiotic detoxification by transmembrane export across the plasma membrane"/>
    <property type="evidence" value="ECO:0007669"/>
    <property type="project" value="UniProtKB-ARBA"/>
</dbReference>
<accession>A0A380Z7K9</accession>
<keyword evidence="8" id="KW-0472">Membrane</keyword>
<keyword evidence="7" id="KW-1133">Transmembrane helix</keyword>
<evidence type="ECO:0000256" key="7">
    <source>
        <dbReference type="ARBA" id="ARBA00022989"/>
    </source>
</evidence>
<gene>
    <name evidence="10" type="ORF">NCTC10926_02782</name>
</gene>
<comment type="similarity">
    <text evidence="2">Belongs to the membrane fusion protein (MFP) (TC 8.A.1) family.</text>
</comment>
<evidence type="ECO:0000313" key="11">
    <source>
        <dbReference type="Proteomes" id="UP000254620"/>
    </source>
</evidence>
<dbReference type="PANTHER" id="PTHR30386">
    <property type="entry name" value="MEMBRANE FUSION SUBUNIT OF EMRAB-TOLC MULTIDRUG EFFLUX PUMP"/>
    <property type="match status" value="1"/>
</dbReference>
<reference evidence="10 11" key="1">
    <citation type="submission" date="2018-06" db="EMBL/GenBank/DDBJ databases">
        <authorList>
            <consortium name="Pathogen Informatics"/>
            <person name="Doyle S."/>
        </authorList>
    </citation>
    <scope>NUCLEOTIDE SEQUENCE [LARGE SCALE GENOMIC DNA]</scope>
    <source>
        <strain evidence="10 11">NCTC10926</strain>
    </source>
</reference>
<evidence type="ECO:0000256" key="5">
    <source>
        <dbReference type="ARBA" id="ARBA00022519"/>
    </source>
</evidence>
<dbReference type="AlphaFoldDB" id="A0A380Z7K9"/>
<evidence type="ECO:0000256" key="8">
    <source>
        <dbReference type="ARBA" id="ARBA00023136"/>
    </source>
</evidence>
<dbReference type="GO" id="GO:0015721">
    <property type="term" value="P:bile acid and bile salt transport"/>
    <property type="evidence" value="ECO:0007669"/>
    <property type="project" value="UniProtKB-ARBA"/>
</dbReference>
<dbReference type="InterPro" id="IPR050739">
    <property type="entry name" value="MFP"/>
</dbReference>
<feature type="domain" description="p-hydroxybenzoic acid efflux pump subunit AaeA-like beta-barrel" evidence="9">
    <location>
        <begin position="55"/>
        <end position="147"/>
    </location>
</feature>
<name>A0A380Z7K9_AVIPA</name>
<dbReference type="SUPFAM" id="SSF111369">
    <property type="entry name" value="HlyD-like secretion proteins"/>
    <property type="match status" value="1"/>
</dbReference>
<dbReference type="GO" id="GO:0005886">
    <property type="term" value="C:plasma membrane"/>
    <property type="evidence" value="ECO:0007669"/>
    <property type="project" value="UniProtKB-SubCell"/>
</dbReference>
<keyword evidence="5" id="KW-0997">Cell inner membrane</keyword>
<dbReference type="GO" id="GO:0046677">
    <property type="term" value="P:response to antibiotic"/>
    <property type="evidence" value="ECO:0007669"/>
    <property type="project" value="UniProtKB-ARBA"/>
</dbReference>
<proteinExistence type="inferred from homology"/>
<dbReference type="PANTHER" id="PTHR30386:SF19">
    <property type="entry name" value="MULTIDRUG EXPORT PROTEIN EMRA-RELATED"/>
    <property type="match status" value="1"/>
</dbReference>
<organism evidence="10 11">
    <name type="scientific">Avibacterium paragallinarum</name>
    <name type="common">Haemophilus gallinarum</name>
    <dbReference type="NCBI Taxonomy" id="728"/>
    <lineage>
        <taxon>Bacteria</taxon>
        <taxon>Pseudomonadati</taxon>
        <taxon>Pseudomonadota</taxon>
        <taxon>Gammaproteobacteria</taxon>
        <taxon>Pasteurellales</taxon>
        <taxon>Pasteurellaceae</taxon>
        <taxon>Avibacterium</taxon>
    </lineage>
</organism>